<protein>
    <recommendedName>
        <fullName evidence="3">DUF2946 domain-containing protein</fullName>
    </recommendedName>
</protein>
<evidence type="ECO:0000313" key="1">
    <source>
        <dbReference type="EMBL" id="MBR9971659.1"/>
    </source>
</evidence>
<comment type="caution">
    <text evidence="1">The sequence shown here is derived from an EMBL/GenBank/DDBJ whole genome shotgun (WGS) entry which is preliminary data.</text>
</comment>
<reference evidence="1 2" key="1">
    <citation type="submission" date="2021-04" db="EMBL/GenBank/DDBJ databases">
        <title>Magnetospirillum sulfuroxidans sp. nov., a facultative chemolithoautotrophic sulfur-oxidizing alphaproteobacterium isolated from freshwater sediment and proposals for Paramagetospirillum gen. nov., and Magnetospirillaceae fam. nov.</title>
        <authorList>
            <person name="Koziaeva V."/>
            <person name="Geelhoed J.S."/>
            <person name="Sorokin D.Y."/>
            <person name="Grouzdev D.S."/>
        </authorList>
    </citation>
    <scope>NUCLEOTIDE SEQUENCE [LARGE SCALE GENOMIC DNA]</scope>
    <source>
        <strain evidence="1 2">J10</strain>
    </source>
</reference>
<organism evidence="1 2">
    <name type="scientific">Magnetospirillum sulfuroxidans</name>
    <dbReference type="NCBI Taxonomy" id="611300"/>
    <lineage>
        <taxon>Bacteria</taxon>
        <taxon>Pseudomonadati</taxon>
        <taxon>Pseudomonadota</taxon>
        <taxon>Alphaproteobacteria</taxon>
        <taxon>Rhodospirillales</taxon>
        <taxon>Rhodospirillaceae</taxon>
        <taxon>Magnetospirillum</taxon>
    </lineage>
</organism>
<dbReference type="Proteomes" id="UP000680714">
    <property type="component" value="Unassembled WGS sequence"/>
</dbReference>
<evidence type="ECO:0000313" key="2">
    <source>
        <dbReference type="Proteomes" id="UP000680714"/>
    </source>
</evidence>
<gene>
    <name evidence="1" type="ORF">KEC16_08025</name>
</gene>
<dbReference type="EMBL" id="JAGTUF010000005">
    <property type="protein sequence ID" value="MBR9971659.1"/>
    <property type="molecule type" value="Genomic_DNA"/>
</dbReference>
<evidence type="ECO:0008006" key="3">
    <source>
        <dbReference type="Google" id="ProtNLM"/>
    </source>
</evidence>
<keyword evidence="2" id="KW-1185">Reference proteome</keyword>
<accession>A0ABS5IBH0</accession>
<dbReference type="RefSeq" id="WP_211547641.1">
    <property type="nucleotide sequence ID" value="NZ_JAGTUF010000005.1"/>
</dbReference>
<sequence length="138" mass="14371">MKPWRNQFLSLFRGRGPLRDLGALLALLGFLFTATTPGLALVSGSGPGFGVAGPLGVYVCHVRGGIGIAIPPGEDVPYQDDGCCLICQSAQLANGAVLPQHFTLPTESAVRVRSPIDARSFVPDGTFRTAQARAPPAA</sequence>
<name>A0ABS5IBH0_9PROT</name>
<proteinExistence type="predicted"/>